<dbReference type="STRING" id="619805.SAMN05660477_01691"/>
<dbReference type="InterPro" id="IPR013783">
    <property type="entry name" value="Ig-like_fold"/>
</dbReference>
<dbReference type="EMBL" id="FUYZ01000005">
    <property type="protein sequence ID" value="SKB89897.1"/>
    <property type="molecule type" value="Genomic_DNA"/>
</dbReference>
<evidence type="ECO:0000256" key="2">
    <source>
        <dbReference type="ARBA" id="ARBA00022722"/>
    </source>
</evidence>
<dbReference type="RefSeq" id="WP_079666945.1">
    <property type="nucleotide sequence ID" value="NZ_FUYZ01000005.1"/>
</dbReference>
<name>A0A1T5F135_9FLAO</name>
<evidence type="ECO:0000256" key="1">
    <source>
        <dbReference type="ARBA" id="ARBA00006429"/>
    </source>
</evidence>
<evidence type="ECO:0000313" key="7">
    <source>
        <dbReference type="Proteomes" id="UP000191112"/>
    </source>
</evidence>
<keyword evidence="4" id="KW-0378">Hydrolase</keyword>
<dbReference type="SUPFAM" id="SSF49265">
    <property type="entry name" value="Fibronectin type III"/>
    <property type="match status" value="1"/>
</dbReference>
<dbReference type="SUPFAM" id="SSF54060">
    <property type="entry name" value="His-Me finger endonucleases"/>
    <property type="match status" value="1"/>
</dbReference>
<comment type="similarity">
    <text evidence="1">Belongs to the EndA/NucM nuclease family.</text>
</comment>
<dbReference type="InterPro" id="IPR007346">
    <property type="entry name" value="Endonuclease-I"/>
</dbReference>
<dbReference type="PROSITE" id="PS50853">
    <property type="entry name" value="FN3"/>
    <property type="match status" value="1"/>
</dbReference>
<protein>
    <submittedName>
        <fullName evidence="6">Por secretion system C-terminal sorting domain-containing protein</fullName>
    </submittedName>
</protein>
<dbReference type="InterPro" id="IPR044925">
    <property type="entry name" value="His-Me_finger_sf"/>
</dbReference>
<dbReference type="PANTHER" id="PTHR33607:SF2">
    <property type="entry name" value="ENDONUCLEASE-1"/>
    <property type="match status" value="1"/>
</dbReference>
<evidence type="ECO:0000313" key="6">
    <source>
        <dbReference type="EMBL" id="SKB89897.1"/>
    </source>
</evidence>
<feature type="domain" description="Fibronectin type-III" evidence="5">
    <location>
        <begin position="285"/>
        <end position="372"/>
    </location>
</feature>
<dbReference type="NCBIfam" id="TIGR04183">
    <property type="entry name" value="Por_Secre_tail"/>
    <property type="match status" value="1"/>
</dbReference>
<accession>A0A1T5F135</accession>
<gene>
    <name evidence="6" type="ORF">SAMN05660477_01691</name>
</gene>
<evidence type="ECO:0000256" key="3">
    <source>
        <dbReference type="ARBA" id="ARBA00022729"/>
    </source>
</evidence>
<dbReference type="Pfam" id="PF04231">
    <property type="entry name" value="Endonuclease_1"/>
    <property type="match status" value="1"/>
</dbReference>
<organism evidence="6 7">
    <name type="scientific">Soonwooa buanensis</name>
    <dbReference type="NCBI Taxonomy" id="619805"/>
    <lineage>
        <taxon>Bacteria</taxon>
        <taxon>Pseudomonadati</taxon>
        <taxon>Bacteroidota</taxon>
        <taxon>Flavobacteriia</taxon>
        <taxon>Flavobacteriales</taxon>
        <taxon>Weeksellaceae</taxon>
        <taxon>Chryseobacterium group</taxon>
        <taxon>Soonwooa</taxon>
    </lineage>
</organism>
<keyword evidence="2" id="KW-0540">Nuclease</keyword>
<dbReference type="PANTHER" id="PTHR33607">
    <property type="entry name" value="ENDONUCLEASE-1"/>
    <property type="match status" value="1"/>
</dbReference>
<evidence type="ECO:0000256" key="4">
    <source>
        <dbReference type="ARBA" id="ARBA00022801"/>
    </source>
</evidence>
<evidence type="ECO:0000259" key="5">
    <source>
        <dbReference type="PROSITE" id="PS50853"/>
    </source>
</evidence>
<dbReference type="InterPro" id="IPR026444">
    <property type="entry name" value="Secre_tail"/>
</dbReference>
<proteinExistence type="inferred from homology"/>
<dbReference type="AlphaFoldDB" id="A0A1T5F135"/>
<dbReference type="GO" id="GO:0004518">
    <property type="term" value="F:nuclease activity"/>
    <property type="evidence" value="ECO:0007669"/>
    <property type="project" value="UniProtKB-KW"/>
</dbReference>
<dbReference type="Proteomes" id="UP000191112">
    <property type="component" value="Unassembled WGS sequence"/>
</dbReference>
<reference evidence="6 7" key="1">
    <citation type="submission" date="2017-02" db="EMBL/GenBank/DDBJ databases">
        <authorList>
            <person name="Peterson S.W."/>
        </authorList>
    </citation>
    <scope>NUCLEOTIDE SEQUENCE [LARGE SCALE GENOMIC DNA]</scope>
    <source>
        <strain evidence="6 7">DSM 22323</strain>
    </source>
</reference>
<dbReference type="CDD" id="cd00063">
    <property type="entry name" value="FN3"/>
    <property type="match status" value="1"/>
</dbReference>
<dbReference type="Pfam" id="PF18962">
    <property type="entry name" value="Por_Secre_tail"/>
    <property type="match status" value="1"/>
</dbReference>
<dbReference type="SMART" id="SM00060">
    <property type="entry name" value="FN3"/>
    <property type="match status" value="1"/>
</dbReference>
<keyword evidence="7" id="KW-1185">Reference proteome</keyword>
<dbReference type="OrthoDB" id="5485925at2"/>
<dbReference type="InterPro" id="IPR036116">
    <property type="entry name" value="FN3_sf"/>
</dbReference>
<dbReference type="GO" id="GO:0016787">
    <property type="term" value="F:hydrolase activity"/>
    <property type="evidence" value="ECO:0007669"/>
    <property type="project" value="UniProtKB-KW"/>
</dbReference>
<dbReference type="Gene3D" id="2.60.40.10">
    <property type="entry name" value="Immunoglobulins"/>
    <property type="match status" value="1"/>
</dbReference>
<dbReference type="InterPro" id="IPR003961">
    <property type="entry name" value="FN3_dom"/>
</dbReference>
<dbReference type="Pfam" id="PF00041">
    <property type="entry name" value="fn3"/>
    <property type="match status" value="1"/>
</dbReference>
<keyword evidence="3" id="KW-0732">Signal</keyword>
<sequence>MKKLYFGLLILPSLFFGQTGDYYNGTENLSGYQLKSKLHDIISAKPISWNYGDLQTFYATTDVDRYYEKDGSLLDMYSEIPTGPDAYVYNFSQMIGSANAEGLGWNREHVMPQSSFNSNYPMYSDLFFVIPTDARINQLRSNYPYGIVGSTIFHTFTNTSKIGNSAVPNATYTGRVYEPINEFKGDIARSLLYFAVRYEGKLGNFNFDTNADPTKDQNPLNGSEEQAFEKWYIQMLINWHNLDPVSQKEIDRNNYVYQIQKNKNPFIDHPEWVNSIWNQTVATTAPQAVSDLVTTKTSAYFASLQWIPSQDPTVIGYEVYQDGTLIGKTSSNKYVANRLTPLTTYNFSVIAYNNAYLKSPQSNMLSTTTLENDAYASDLMIDKYIEGTSNNRALEIKNLTGHDIDLKNYRLSAQYKSGANYYFEKPLELEGILPHGESFVAINPNATLSCYPTENARFQSASPALTFSGYNYVELNYKNFPVDAIGNKGIDNTNTDKSLYRLASVKNPTKTYDVAEWQSYPKDYCQNLGSLATQDVSLLANTSIYPNPVLDILNVKSDQIIVNFQILDSMGRLVKSGTLNAKNASVNVANLSAGVYFLKLDDKVQQFIKR</sequence>